<accession>A0A4R4WBG5</accession>
<organism evidence="2 3">
    <name type="scientific">Nonomuraea diastatica</name>
    <dbReference type="NCBI Taxonomy" id="1848329"/>
    <lineage>
        <taxon>Bacteria</taxon>
        <taxon>Bacillati</taxon>
        <taxon>Actinomycetota</taxon>
        <taxon>Actinomycetes</taxon>
        <taxon>Streptosporangiales</taxon>
        <taxon>Streptosporangiaceae</taxon>
        <taxon>Nonomuraea</taxon>
    </lineage>
</organism>
<gene>
    <name evidence="2" type="ORF">E1294_40355</name>
</gene>
<dbReference type="NCBIfam" id="NF040521">
    <property type="entry name" value="C45_proenzyme"/>
    <property type="match status" value="1"/>
</dbReference>
<dbReference type="Gene3D" id="3.60.60.10">
    <property type="entry name" value="Penicillin V Acylase, Chain A"/>
    <property type="match status" value="1"/>
</dbReference>
<comment type="caution">
    <text evidence="2">The sequence shown here is derived from an EMBL/GenBank/DDBJ whole genome shotgun (WGS) entry which is preliminary data.</text>
</comment>
<dbReference type="Gene3D" id="1.10.10.2120">
    <property type="match status" value="1"/>
</dbReference>
<dbReference type="Pfam" id="PF03417">
    <property type="entry name" value="AAT"/>
    <property type="match status" value="1"/>
</dbReference>
<dbReference type="PANTHER" id="PTHR34180">
    <property type="entry name" value="PEPTIDASE C45"/>
    <property type="match status" value="1"/>
</dbReference>
<feature type="domain" description="Peptidase C45 hydrolase" evidence="1">
    <location>
        <begin position="132"/>
        <end position="356"/>
    </location>
</feature>
<name>A0A4R4WBG5_9ACTN</name>
<dbReference type="PANTHER" id="PTHR34180:SF1">
    <property type="entry name" value="BETA-ALANYL-DOPAMINE_CARCININE HYDROLASE"/>
    <property type="match status" value="1"/>
</dbReference>
<dbReference type="OrthoDB" id="8109453at2"/>
<dbReference type="EMBL" id="SMKP01000170">
    <property type="protein sequence ID" value="TDD13583.1"/>
    <property type="molecule type" value="Genomic_DNA"/>
</dbReference>
<evidence type="ECO:0000313" key="3">
    <source>
        <dbReference type="Proteomes" id="UP000294543"/>
    </source>
</evidence>
<dbReference type="AlphaFoldDB" id="A0A4R4WBG5"/>
<proteinExistence type="predicted"/>
<dbReference type="RefSeq" id="WP_132516242.1">
    <property type="nucleotide sequence ID" value="NZ_SMKP01000170.1"/>
</dbReference>
<protein>
    <recommendedName>
        <fullName evidence="1">Peptidase C45 hydrolase domain-containing protein</fullName>
    </recommendedName>
</protein>
<dbReference type="InterPro" id="IPR047801">
    <property type="entry name" value="Peptidase_C45"/>
</dbReference>
<dbReference type="InterPro" id="IPR005079">
    <property type="entry name" value="Peptidase_C45_hydrolase"/>
</dbReference>
<evidence type="ECO:0000313" key="2">
    <source>
        <dbReference type="EMBL" id="TDD13583.1"/>
    </source>
</evidence>
<dbReference type="InterPro" id="IPR047794">
    <property type="entry name" value="C45_proenzyme-like"/>
</dbReference>
<keyword evidence="3" id="KW-1185">Reference proteome</keyword>
<reference evidence="2 3" key="1">
    <citation type="submission" date="2019-03" db="EMBL/GenBank/DDBJ databases">
        <title>Draft genome sequences of novel Actinobacteria.</title>
        <authorList>
            <person name="Sahin N."/>
            <person name="Ay H."/>
            <person name="Saygin H."/>
        </authorList>
    </citation>
    <scope>NUCLEOTIDE SEQUENCE [LARGE SCALE GENOMIC DNA]</scope>
    <source>
        <strain evidence="2 3">KC712</strain>
    </source>
</reference>
<sequence length="370" mass="38067">MNPPVRLTEIDIPGDGRAAGRAYGEAARPLVLRHHELIVSGLGLAAARGRAMKFRAATLAAAGAATGAATGTTIGAASGALASELAAEVDGVGEGAGLSAADGWILQLRAELTGWNTAAPECSSLALVGSARQDGPIAAQNADLPAEVGPLFVVMRRRPAAGPALITVTPAGQLGHHGMNDAGVAVFGNFLRTDQWQVGVPRYLLTRLALGERDRFRAADAVAAVPRSGPRNLLIADERGALDLETTPGGVGRIEPSAGVLTHTNHFLSELAAHENAPQPWLRNSRARQARLDALLAAAGPYAGPEELAAVLADRHGAPDALCHHAADAPELNVATVVSTVAEIRARRLHVCAGPPDRGGYAVYDLKDAS</sequence>
<dbReference type="Proteomes" id="UP000294543">
    <property type="component" value="Unassembled WGS sequence"/>
</dbReference>
<evidence type="ECO:0000259" key="1">
    <source>
        <dbReference type="Pfam" id="PF03417"/>
    </source>
</evidence>